<gene>
    <name evidence="1" type="ORF">ACFSQJ_03740</name>
</gene>
<comment type="caution">
    <text evidence="1">The sequence shown here is derived from an EMBL/GenBank/DDBJ whole genome shotgun (WGS) entry which is preliminary data.</text>
</comment>
<accession>A0ABW5MRL3</accession>
<evidence type="ECO:0000313" key="2">
    <source>
        <dbReference type="Proteomes" id="UP001597526"/>
    </source>
</evidence>
<reference evidence="2" key="1">
    <citation type="journal article" date="2019" name="Int. J. Syst. Evol. Microbiol.">
        <title>The Global Catalogue of Microorganisms (GCM) 10K type strain sequencing project: providing services to taxonomists for standard genome sequencing and annotation.</title>
        <authorList>
            <consortium name="The Broad Institute Genomics Platform"/>
            <consortium name="The Broad Institute Genome Sequencing Center for Infectious Disease"/>
            <person name="Wu L."/>
            <person name="Ma J."/>
        </authorList>
    </citation>
    <scope>NUCLEOTIDE SEQUENCE [LARGE SCALE GENOMIC DNA]</scope>
    <source>
        <strain evidence="2">KCTC 52368</strain>
    </source>
</reference>
<evidence type="ECO:0000313" key="1">
    <source>
        <dbReference type="EMBL" id="MFD2586025.1"/>
    </source>
</evidence>
<dbReference type="EMBL" id="JBHULB010000006">
    <property type="protein sequence ID" value="MFD2586025.1"/>
    <property type="molecule type" value="Genomic_DNA"/>
</dbReference>
<dbReference type="Pfam" id="PF11746">
    <property type="entry name" value="DUF3303"/>
    <property type="match status" value="1"/>
</dbReference>
<organism evidence="1 2">
    <name type="scientific">Croceitalea marina</name>
    <dbReference type="NCBI Taxonomy" id="1775166"/>
    <lineage>
        <taxon>Bacteria</taxon>
        <taxon>Pseudomonadati</taxon>
        <taxon>Bacteroidota</taxon>
        <taxon>Flavobacteriia</taxon>
        <taxon>Flavobacteriales</taxon>
        <taxon>Flavobacteriaceae</taxon>
        <taxon>Croceitalea</taxon>
    </lineage>
</organism>
<proteinExistence type="predicted"/>
<name>A0ABW5MRL3_9FLAO</name>
<dbReference type="RefSeq" id="WP_377765664.1">
    <property type="nucleotide sequence ID" value="NZ_JBHULB010000006.1"/>
</dbReference>
<protein>
    <submittedName>
        <fullName evidence="1">DUF3303 domain-containing protein</fullName>
    </submittedName>
</protein>
<dbReference type="Proteomes" id="UP001597526">
    <property type="component" value="Unassembled WGS sequence"/>
</dbReference>
<keyword evidence="2" id="KW-1185">Reference proteome</keyword>
<dbReference type="InterPro" id="IPR021734">
    <property type="entry name" value="DUF3303"/>
</dbReference>
<sequence length="92" mass="11260">MTYMIIERYYRYKIKKLYQRMEIVGRQLPEGVTYVDSWVDEGMSTCYTIMESETYEQLKEWMNHWKEFCEFEVIPVISNEQAKEKALNPQLQ</sequence>